<keyword evidence="1" id="KW-1133">Transmembrane helix</keyword>
<evidence type="ECO:0000256" key="1">
    <source>
        <dbReference type="SAM" id="Phobius"/>
    </source>
</evidence>
<dbReference type="GO" id="GO:0016491">
    <property type="term" value="F:oxidoreductase activity"/>
    <property type="evidence" value="ECO:0007669"/>
    <property type="project" value="InterPro"/>
</dbReference>
<feature type="transmembrane region" description="Helical" evidence="1">
    <location>
        <begin position="30"/>
        <end position="50"/>
    </location>
</feature>
<evidence type="ECO:0000259" key="2">
    <source>
        <dbReference type="Pfam" id="PF00881"/>
    </source>
</evidence>
<feature type="domain" description="Nitroreductase" evidence="2">
    <location>
        <begin position="72"/>
        <end position="234"/>
    </location>
</feature>
<protein>
    <recommendedName>
        <fullName evidence="2">Nitroreductase domain-containing protein</fullName>
    </recommendedName>
</protein>
<dbReference type="Pfam" id="PF00881">
    <property type="entry name" value="Nitroreductase"/>
    <property type="match status" value="1"/>
</dbReference>
<dbReference type="AlphaFoldDB" id="A0A8J5X6D5"/>
<gene>
    <name evidence="3" type="ORF">KFE25_001241</name>
</gene>
<accession>A0A8J5X6D5</accession>
<dbReference type="PANTHER" id="PTHR43543">
    <property type="entry name" value="MALONIC SEMIALDEHYDE REDUCTASE RUTE-RELATED"/>
    <property type="match status" value="1"/>
</dbReference>
<keyword evidence="1" id="KW-0472">Membrane</keyword>
<evidence type="ECO:0000313" key="3">
    <source>
        <dbReference type="EMBL" id="KAG8457075.1"/>
    </source>
</evidence>
<organism evidence="3 4">
    <name type="scientific">Diacronema lutheri</name>
    <name type="common">Unicellular marine alga</name>
    <name type="synonym">Monochrysis lutheri</name>
    <dbReference type="NCBI Taxonomy" id="2081491"/>
    <lineage>
        <taxon>Eukaryota</taxon>
        <taxon>Haptista</taxon>
        <taxon>Haptophyta</taxon>
        <taxon>Pavlovophyceae</taxon>
        <taxon>Pavlovales</taxon>
        <taxon>Pavlovaceae</taxon>
        <taxon>Diacronema</taxon>
    </lineage>
</organism>
<proteinExistence type="predicted"/>
<dbReference type="InterPro" id="IPR050461">
    <property type="entry name" value="Nitroreductase_HadB/RutE"/>
</dbReference>
<evidence type="ECO:0000313" key="4">
    <source>
        <dbReference type="Proteomes" id="UP000751190"/>
    </source>
</evidence>
<name>A0A8J5X6D5_DIALT</name>
<dbReference type="Gene3D" id="3.40.109.10">
    <property type="entry name" value="NADH Oxidase"/>
    <property type="match status" value="1"/>
</dbReference>
<dbReference type="Proteomes" id="UP000751190">
    <property type="component" value="Unassembled WGS sequence"/>
</dbReference>
<comment type="caution">
    <text evidence="3">The sequence shown here is derived from an EMBL/GenBank/DDBJ whole genome shotgun (WGS) entry which is preliminary data.</text>
</comment>
<sequence length="271" mass="28046">MAARALAARLGESFGSVAAMRADVAAQRDAALLILLAAAGYALLAAAHAARARARGRLGGRHAASFARVVHGRYSCAEFDPARRVPQATLDALLALAARAPSSFNAQPWIAIVVTEPAARETLTAALAPGNRPKALSAPVLVVFAGDAQPEAALAPAATQPMREALAAYIAQSGSPQAWAFKQTMPAATTLMLAATAHGLASTAMEGFRTMAAVRHAVALPDRYAVAVVVAIGHAKRPRPKRSWRRPLRAAFHANAYDAAAVANDACAPDL</sequence>
<dbReference type="EMBL" id="JAGTXO010000084">
    <property type="protein sequence ID" value="KAG8457075.1"/>
    <property type="molecule type" value="Genomic_DNA"/>
</dbReference>
<dbReference type="OrthoDB" id="41362at2759"/>
<keyword evidence="4" id="KW-1185">Reference proteome</keyword>
<keyword evidence="1" id="KW-0812">Transmembrane</keyword>
<reference evidence="3" key="1">
    <citation type="submission" date="2021-05" db="EMBL/GenBank/DDBJ databases">
        <title>The genome of the haptophyte Pavlova lutheri (Diacronema luteri, Pavlovales) - a model for lipid biosynthesis in eukaryotic algae.</title>
        <authorList>
            <person name="Hulatt C.J."/>
            <person name="Posewitz M.C."/>
        </authorList>
    </citation>
    <scope>NUCLEOTIDE SEQUENCE</scope>
    <source>
        <strain evidence="3">NIVA-4/92</strain>
    </source>
</reference>
<dbReference type="InterPro" id="IPR000415">
    <property type="entry name" value="Nitroreductase-like"/>
</dbReference>
<dbReference type="PANTHER" id="PTHR43543:SF1">
    <property type="entry name" value="MALONIC SEMIALDEHYDE REDUCTASE RUTE-RELATED"/>
    <property type="match status" value="1"/>
</dbReference>
<dbReference type="InterPro" id="IPR029479">
    <property type="entry name" value="Nitroreductase"/>
</dbReference>
<dbReference type="SUPFAM" id="SSF55469">
    <property type="entry name" value="FMN-dependent nitroreductase-like"/>
    <property type="match status" value="1"/>
</dbReference>